<dbReference type="EMBL" id="BAABFA010000010">
    <property type="protein sequence ID" value="GAA4464415.1"/>
    <property type="molecule type" value="Genomic_DNA"/>
</dbReference>
<organism evidence="3 4">
    <name type="scientific">Nemorincola caseinilytica</name>
    <dbReference type="NCBI Taxonomy" id="2054315"/>
    <lineage>
        <taxon>Bacteria</taxon>
        <taxon>Pseudomonadati</taxon>
        <taxon>Bacteroidota</taxon>
        <taxon>Chitinophagia</taxon>
        <taxon>Chitinophagales</taxon>
        <taxon>Chitinophagaceae</taxon>
        <taxon>Nemorincola</taxon>
    </lineage>
</organism>
<keyword evidence="4" id="KW-1185">Reference proteome</keyword>
<evidence type="ECO:0000313" key="4">
    <source>
        <dbReference type="Proteomes" id="UP001500067"/>
    </source>
</evidence>
<feature type="domain" description="Methyltransferase" evidence="2">
    <location>
        <begin position="100"/>
        <end position="195"/>
    </location>
</feature>
<dbReference type="SUPFAM" id="SSF53335">
    <property type="entry name" value="S-adenosyl-L-methionine-dependent methyltransferases"/>
    <property type="match status" value="1"/>
</dbReference>
<evidence type="ECO:0000313" key="3">
    <source>
        <dbReference type="EMBL" id="GAA4464415.1"/>
    </source>
</evidence>
<sequence>MKQLIKKILSPILRSYDIRLEKQKREIDALYKLLYDQVHDLDSTLSFSASQTVGAFSFQWSDLKDGEAMLSDKWFKENVTKIISEHETLIKKEWFAGKDVIDCGSGGGRWSYGLAKLGANVTAVDINTSALEATREALEGIPVKKEFIQTPLEELYKHIPAGKKYDMVWSWGVLHHCGSFNTAFRQVMDLVKEGGFIHLYLYGRESVSYEEDINLFKNRVYYNTLPSFAEKEKFLIEKANGDRTKLHQNHDIYSPLLNRRLDYSYVKKMLEDNGFTDVTRTVQSTEITVRAVKGKLAPADRDMLLHPASNPPWFTKYFDQ</sequence>
<proteinExistence type="predicted"/>
<name>A0ABP8NEA6_9BACT</name>
<dbReference type="Gene3D" id="3.40.50.150">
    <property type="entry name" value="Vaccinia Virus protein VP39"/>
    <property type="match status" value="1"/>
</dbReference>
<dbReference type="InterPro" id="IPR041698">
    <property type="entry name" value="Methyltransf_25"/>
</dbReference>
<dbReference type="CDD" id="cd02440">
    <property type="entry name" value="AdoMet_MTases"/>
    <property type="match status" value="1"/>
</dbReference>
<keyword evidence="1" id="KW-0808">Transferase</keyword>
<gene>
    <name evidence="3" type="ORF">GCM10023093_14700</name>
</gene>
<protein>
    <recommendedName>
        <fullName evidence="2">Methyltransferase domain-containing protein</fullName>
    </recommendedName>
</protein>
<dbReference type="InterPro" id="IPR029063">
    <property type="entry name" value="SAM-dependent_MTases_sf"/>
</dbReference>
<dbReference type="PANTHER" id="PTHR43861:SF3">
    <property type="entry name" value="PUTATIVE (AFU_ORTHOLOGUE AFUA_2G14390)-RELATED"/>
    <property type="match status" value="1"/>
</dbReference>
<dbReference type="Pfam" id="PF13649">
    <property type="entry name" value="Methyltransf_25"/>
    <property type="match status" value="1"/>
</dbReference>
<comment type="caution">
    <text evidence="3">The sequence shown here is derived from an EMBL/GenBank/DDBJ whole genome shotgun (WGS) entry which is preliminary data.</text>
</comment>
<dbReference type="Proteomes" id="UP001500067">
    <property type="component" value="Unassembled WGS sequence"/>
</dbReference>
<accession>A0ABP8NEA6</accession>
<dbReference type="RefSeq" id="WP_345080865.1">
    <property type="nucleotide sequence ID" value="NZ_BAABFA010000010.1"/>
</dbReference>
<reference evidence="4" key="1">
    <citation type="journal article" date="2019" name="Int. J. Syst. Evol. Microbiol.">
        <title>The Global Catalogue of Microorganisms (GCM) 10K type strain sequencing project: providing services to taxonomists for standard genome sequencing and annotation.</title>
        <authorList>
            <consortium name="The Broad Institute Genomics Platform"/>
            <consortium name="The Broad Institute Genome Sequencing Center for Infectious Disease"/>
            <person name="Wu L."/>
            <person name="Ma J."/>
        </authorList>
    </citation>
    <scope>NUCLEOTIDE SEQUENCE [LARGE SCALE GENOMIC DNA]</scope>
    <source>
        <strain evidence="4">JCM 32105</strain>
    </source>
</reference>
<evidence type="ECO:0000259" key="2">
    <source>
        <dbReference type="Pfam" id="PF13649"/>
    </source>
</evidence>
<dbReference type="PANTHER" id="PTHR43861">
    <property type="entry name" value="TRANS-ACONITATE 2-METHYLTRANSFERASE-RELATED"/>
    <property type="match status" value="1"/>
</dbReference>
<evidence type="ECO:0000256" key="1">
    <source>
        <dbReference type="ARBA" id="ARBA00022679"/>
    </source>
</evidence>